<dbReference type="Gene3D" id="3.40.30.10">
    <property type="entry name" value="Glutaredoxin"/>
    <property type="match status" value="1"/>
</dbReference>
<dbReference type="InterPro" id="IPR013766">
    <property type="entry name" value="Thioredoxin_domain"/>
</dbReference>
<dbReference type="EMBL" id="LNOI01000001">
    <property type="protein sequence ID" value="KUY20558.1"/>
    <property type="molecule type" value="Genomic_DNA"/>
</dbReference>
<accession>A0ABD4DQU8</accession>
<proteinExistence type="predicted"/>
<dbReference type="SUPFAM" id="SSF52833">
    <property type="entry name" value="Thioredoxin-like"/>
    <property type="match status" value="1"/>
</dbReference>
<dbReference type="Proteomes" id="UP000064412">
    <property type="component" value="Unassembled WGS sequence"/>
</dbReference>
<dbReference type="RefSeq" id="WP_059344275.1">
    <property type="nucleotide sequence ID" value="NZ_CP140570.1"/>
</dbReference>
<evidence type="ECO:0000259" key="1">
    <source>
        <dbReference type="PROSITE" id="PS51352"/>
    </source>
</evidence>
<name>A0ABD4DQU8_ELIMR</name>
<sequence>MSKKNLVSLFLVIIFITVKAQNIDMKYAAYAGKSYVFVIFQGDEQKTIYEGKVPANGKFTLNIPKEYAPYNGMARWLITGTMEGGGLDMYIPGKSFSAGFAEDNMPIEKSTFQTDNTAFTEIGNLFREQTNILSRYEAMQQAVKAFTTDDTNYPVFQQEYQKQIKAYDNFQQKLKNRNDYGSQFIRIVDINKGINSQLTGNPIDIAKNTEQFISNELDWQVLYTSGQWTPIINTWLDIHTQLIKNPEQFAAEFQKVSNKAISPAIYTNLVKTIAHYLSQQGQDEYIGAIAPIVTASGKITRYDGELTIYTKGTVGSKAPDLIIPQQETNNKKQTNKTQVLKVTDKAYQQTLLFFYQSVDCKTCDQQLQDLTTNYQILASKGIRVITISADEEKALYNSKSKTFPWKDAYCDYKGEKGDNFKNYSVTGVPTIILIDSSGNIVSRGASISF</sequence>
<organism evidence="2 3">
    <name type="scientific">Elizabethkingia miricola</name>
    <name type="common">Chryseobacterium miricola</name>
    <dbReference type="NCBI Taxonomy" id="172045"/>
    <lineage>
        <taxon>Bacteria</taxon>
        <taxon>Pseudomonadati</taxon>
        <taxon>Bacteroidota</taxon>
        <taxon>Flavobacteriia</taxon>
        <taxon>Flavobacteriales</taxon>
        <taxon>Weeksellaceae</taxon>
        <taxon>Elizabethkingia</taxon>
    </lineage>
</organism>
<dbReference type="Pfam" id="PF00578">
    <property type="entry name" value="AhpC-TSA"/>
    <property type="match status" value="1"/>
</dbReference>
<evidence type="ECO:0000313" key="2">
    <source>
        <dbReference type="EMBL" id="KUY20558.1"/>
    </source>
</evidence>
<dbReference type="InterPro" id="IPR036249">
    <property type="entry name" value="Thioredoxin-like_sf"/>
</dbReference>
<reference evidence="2 3" key="1">
    <citation type="submission" date="2015-11" db="EMBL/GenBank/DDBJ databases">
        <authorList>
            <person name="Nicholson A.C."/>
            <person name="Humrighouse B.W."/>
            <person name="Graziano J."/>
            <person name="Lasker B."/>
            <person name="Whitney A.M."/>
            <person name="Mcquiston J.R."/>
        </authorList>
    </citation>
    <scope>NUCLEOTIDE SEQUENCE [LARGE SCALE GENOMIC DNA]</scope>
    <source>
        <strain evidence="2 3">G4071</strain>
    </source>
</reference>
<dbReference type="InterPro" id="IPR000866">
    <property type="entry name" value="AhpC/TSA"/>
</dbReference>
<gene>
    <name evidence="2" type="ORF">ATB95_06535</name>
</gene>
<feature type="domain" description="Thioredoxin" evidence="1">
    <location>
        <begin position="312"/>
        <end position="449"/>
    </location>
</feature>
<protein>
    <submittedName>
        <fullName evidence="2">Alkyl hydroperoxide reductase</fullName>
    </submittedName>
</protein>
<dbReference type="PROSITE" id="PS51352">
    <property type="entry name" value="THIOREDOXIN_2"/>
    <property type="match status" value="1"/>
</dbReference>
<comment type="caution">
    <text evidence="2">The sequence shown here is derived from an EMBL/GenBank/DDBJ whole genome shotgun (WGS) entry which is preliminary data.</text>
</comment>
<evidence type="ECO:0000313" key="3">
    <source>
        <dbReference type="Proteomes" id="UP000064412"/>
    </source>
</evidence>
<dbReference type="AlphaFoldDB" id="A0ABD4DQU8"/>